<evidence type="ECO:0000256" key="1">
    <source>
        <dbReference type="ARBA" id="ARBA00004123"/>
    </source>
</evidence>
<proteinExistence type="inferred from homology"/>
<evidence type="ECO:0000256" key="2">
    <source>
        <dbReference type="ARBA" id="ARBA00010210"/>
    </source>
</evidence>
<feature type="domain" description="PHD-type" evidence="10">
    <location>
        <begin position="817"/>
        <end position="868"/>
    </location>
</feature>
<keyword evidence="5 7" id="KW-0862">Zinc</keyword>
<dbReference type="InterPro" id="IPR019786">
    <property type="entry name" value="Zinc_finger_PHD-type_CS"/>
</dbReference>
<dbReference type="PANTHER" id="PTHR10333">
    <property type="entry name" value="INHIBITOR OF GROWTH PROTEIN"/>
    <property type="match status" value="1"/>
</dbReference>
<dbReference type="OrthoDB" id="5411773at2759"/>
<dbReference type="InterPro" id="IPR001965">
    <property type="entry name" value="Znf_PHD"/>
</dbReference>
<evidence type="ECO:0000256" key="7">
    <source>
        <dbReference type="PIRSR" id="PIRSR628651-51"/>
    </source>
</evidence>
<name>A0A370TYY3_9HELO</name>
<organism evidence="11 12">
    <name type="scientific">Venustampulla echinocandica</name>
    <dbReference type="NCBI Taxonomy" id="2656787"/>
    <lineage>
        <taxon>Eukaryota</taxon>
        <taxon>Fungi</taxon>
        <taxon>Dikarya</taxon>
        <taxon>Ascomycota</taxon>
        <taxon>Pezizomycotina</taxon>
        <taxon>Leotiomycetes</taxon>
        <taxon>Helotiales</taxon>
        <taxon>Pleuroascaceae</taxon>
        <taxon>Venustampulla</taxon>
    </lineage>
</organism>
<dbReference type="InterPro" id="IPR011011">
    <property type="entry name" value="Znf_FYVE_PHD"/>
</dbReference>
<feature type="region of interest" description="Disordered" evidence="9">
    <location>
        <begin position="224"/>
        <end position="348"/>
    </location>
</feature>
<evidence type="ECO:0000313" key="12">
    <source>
        <dbReference type="Proteomes" id="UP000254866"/>
    </source>
</evidence>
<evidence type="ECO:0000313" key="11">
    <source>
        <dbReference type="EMBL" id="RDL40736.1"/>
    </source>
</evidence>
<feature type="binding site" evidence="7">
    <location>
        <position position="865"/>
    </location>
    <ligand>
        <name>Zn(2+)</name>
        <dbReference type="ChEBI" id="CHEBI:29105"/>
        <label>2</label>
    </ligand>
</feature>
<feature type="compositionally biased region" description="Basic and acidic residues" evidence="9">
    <location>
        <begin position="328"/>
        <end position="338"/>
    </location>
</feature>
<dbReference type="PROSITE" id="PS01359">
    <property type="entry name" value="ZF_PHD_1"/>
    <property type="match status" value="1"/>
</dbReference>
<dbReference type="GO" id="GO:0008270">
    <property type="term" value="F:zinc ion binding"/>
    <property type="evidence" value="ECO:0007669"/>
    <property type="project" value="UniProtKB-KW"/>
</dbReference>
<evidence type="ECO:0000256" key="5">
    <source>
        <dbReference type="ARBA" id="ARBA00022833"/>
    </source>
</evidence>
<feature type="binding site" evidence="7">
    <location>
        <position position="822"/>
    </location>
    <ligand>
        <name>Zn(2+)</name>
        <dbReference type="ChEBI" id="CHEBI:29105"/>
        <label>1</label>
    </ligand>
</feature>
<dbReference type="InterPro" id="IPR024610">
    <property type="entry name" value="ING_N_histone-binding"/>
</dbReference>
<dbReference type="InterPro" id="IPR013083">
    <property type="entry name" value="Znf_RING/FYVE/PHD"/>
</dbReference>
<reference evidence="11 12" key="1">
    <citation type="journal article" date="2018" name="IMA Fungus">
        <title>IMA Genome-F 9: Draft genome sequence of Annulohypoxylon stygium, Aspergillus mulundensis, Berkeleyomyces basicola (syn. Thielaviopsis basicola), Ceratocystis smalleyi, two Cercospora beticola strains, Coleophoma cylindrospora, Fusarium fracticaudum, Phialophora cf. hyalina, and Morchella septimelata.</title>
        <authorList>
            <person name="Wingfield B.D."/>
            <person name="Bills G.F."/>
            <person name="Dong Y."/>
            <person name="Huang W."/>
            <person name="Nel W.J."/>
            <person name="Swalarsk-Parry B.S."/>
            <person name="Vaghefi N."/>
            <person name="Wilken P.M."/>
            <person name="An Z."/>
            <person name="de Beer Z.W."/>
            <person name="De Vos L."/>
            <person name="Chen L."/>
            <person name="Duong T.A."/>
            <person name="Gao Y."/>
            <person name="Hammerbacher A."/>
            <person name="Kikkert J.R."/>
            <person name="Li Y."/>
            <person name="Li H."/>
            <person name="Li K."/>
            <person name="Li Q."/>
            <person name="Liu X."/>
            <person name="Ma X."/>
            <person name="Naidoo K."/>
            <person name="Pethybridge S.J."/>
            <person name="Sun J."/>
            <person name="Steenkamp E.T."/>
            <person name="van der Nest M.A."/>
            <person name="van Wyk S."/>
            <person name="Wingfield M.J."/>
            <person name="Xiong C."/>
            <person name="Yue Q."/>
            <person name="Zhang X."/>
        </authorList>
    </citation>
    <scope>NUCLEOTIDE SEQUENCE [LARGE SCALE GENOMIC DNA]</scope>
    <source>
        <strain evidence="11 12">BP 5553</strain>
    </source>
</reference>
<dbReference type="SMART" id="SM00249">
    <property type="entry name" value="PHD"/>
    <property type="match status" value="1"/>
</dbReference>
<feature type="compositionally biased region" description="Basic and acidic residues" evidence="9">
    <location>
        <begin position="474"/>
        <end position="489"/>
    </location>
</feature>
<dbReference type="SUPFAM" id="SSF57903">
    <property type="entry name" value="FYVE/PHD zinc finger"/>
    <property type="match status" value="1"/>
</dbReference>
<sequence length="884" mass="95924">MASDASRRWLDDSGILSCRIKLPQSLAQSHALAQAQADNARAVAENIARSQFALDMASSTDFRSMDVPLQSTSPNARRNNEGEFADAAIQMQNMQKLNHGLDTLRLPSDPDAQATVTDFLDFTEYLPSDMIRSLTLIGNLDHQYSEASIEVHDLTKMYGQLPSLPAETKPDPTSLRAAISQNLGEAIGARTASYAEACRMLENVERHYSRIKNIHAKLQLIADTYPPSRDPSPTPLKNRSPAVNRPPKITLRVGGGAADGGANKVRKHRPPRITVPGEVLAPYELDYESWGSDSDESSDDQFVTPRETPSRTLAGNKIRLKVPKQRKDRAPKPPRDNRPPGFGTNVHSMIAGISTSNALKLLQPPPPDAKPGSEHLPWLALSEYELGHLRKKMKKNAVWSPSDTMINRELKVRGRGLEAYRAAVAEAAAKGETIEVPPQLSGQNVTDKGALSAEAANKSLEEEAPLMNRGMKLNEAKKLKRENQKKELEAAEDGFEEAMRKVENAKTTIENLFSAGDKFPAKEKKGTVKTPSRTPARKRKREPEADAEGDADKAAGASSVKPARPLLKRSKTETPVPVPQSIAAKQATPASEATPSVVSETTQATIQVSTPAATPIEAPAEPAATPLPVPAPSPKKSITPILPPVRASKKNVRSELKKIETPTATSERPHRGAAAAIPVTPVAPITVPLPVPPPIATPTPEALPAKRPTSSRSKAASVEREVATATTDRPRRTSTARNTPAPEPQRQPSKRTKRPAPGIVTKNSGDSTAVSVGKRSAATRKKAGPKKEKKDGREGSAAQEIFDEVDDEGNIIDPDEPRYCLCNRVSFGTMIGCESHDCEKEWFHLECVGLTEIPPRTTKWYCPECRITLRIGEKGEVNARGKKK</sequence>
<feature type="binding site" evidence="7">
    <location>
        <position position="820"/>
    </location>
    <ligand>
        <name>Zn(2+)</name>
        <dbReference type="ChEBI" id="CHEBI:29105"/>
        <label>1</label>
    </ligand>
</feature>
<dbReference type="CDD" id="cd15505">
    <property type="entry name" value="PHD_ING"/>
    <property type="match status" value="1"/>
</dbReference>
<evidence type="ECO:0000259" key="10">
    <source>
        <dbReference type="PROSITE" id="PS50016"/>
    </source>
</evidence>
<dbReference type="SMART" id="SM01408">
    <property type="entry name" value="ING"/>
    <property type="match status" value="1"/>
</dbReference>
<dbReference type="EMBL" id="NPIC01000001">
    <property type="protein sequence ID" value="RDL40736.1"/>
    <property type="molecule type" value="Genomic_DNA"/>
</dbReference>
<dbReference type="PANTHER" id="PTHR10333:SF94">
    <property type="entry name" value="FINGER DOMAIN PROTEIN, PUTATIVE (AFU_ORTHOLOGUE AFUA_3G11940)-RELATED"/>
    <property type="match status" value="1"/>
</dbReference>
<feature type="binding site" evidence="7">
    <location>
        <position position="847"/>
    </location>
    <ligand>
        <name>Zn(2+)</name>
        <dbReference type="ChEBI" id="CHEBI:29105"/>
        <label>1</label>
    </ligand>
</feature>
<dbReference type="GO" id="GO:0005634">
    <property type="term" value="C:nucleus"/>
    <property type="evidence" value="ECO:0007669"/>
    <property type="project" value="UniProtKB-SubCell"/>
</dbReference>
<dbReference type="InterPro" id="IPR028651">
    <property type="entry name" value="ING_fam"/>
</dbReference>
<dbReference type="GO" id="GO:0004402">
    <property type="term" value="F:histone acetyltransferase activity"/>
    <property type="evidence" value="ECO:0007669"/>
    <property type="project" value="TreeGrafter"/>
</dbReference>
<dbReference type="GeneID" id="43593564"/>
<feature type="compositionally biased region" description="Pro residues" evidence="9">
    <location>
        <begin position="687"/>
        <end position="697"/>
    </location>
</feature>
<comment type="caution">
    <text evidence="11">The sequence shown here is derived from an EMBL/GenBank/DDBJ whole genome shotgun (WGS) entry which is preliminary data.</text>
</comment>
<dbReference type="GO" id="GO:0006355">
    <property type="term" value="P:regulation of DNA-templated transcription"/>
    <property type="evidence" value="ECO:0007669"/>
    <property type="project" value="TreeGrafter"/>
</dbReference>
<protein>
    <submittedName>
        <fullName evidence="11">FYVE zinc finger</fullName>
    </submittedName>
</protein>
<keyword evidence="4 8" id="KW-0863">Zinc-finger</keyword>
<accession>A0A370TYY3</accession>
<evidence type="ECO:0000256" key="8">
    <source>
        <dbReference type="PROSITE-ProRule" id="PRU00146"/>
    </source>
</evidence>
<feature type="region of interest" description="Disordered" evidence="9">
    <location>
        <begin position="513"/>
        <end position="801"/>
    </location>
</feature>
<dbReference type="STRING" id="2656787.A0A370TYY3"/>
<dbReference type="GO" id="GO:0000123">
    <property type="term" value="C:histone acetyltransferase complex"/>
    <property type="evidence" value="ECO:0007669"/>
    <property type="project" value="TreeGrafter"/>
</dbReference>
<evidence type="ECO:0000256" key="6">
    <source>
        <dbReference type="ARBA" id="ARBA00023242"/>
    </source>
</evidence>
<comment type="subcellular location">
    <subcellularLocation>
        <location evidence="1">Nucleus</location>
    </subcellularLocation>
</comment>
<gene>
    <name evidence="11" type="ORF">BP5553_00715</name>
</gene>
<feature type="compositionally biased region" description="Basic and acidic residues" evidence="9">
    <location>
        <begin position="785"/>
        <end position="794"/>
    </location>
</feature>
<dbReference type="InterPro" id="IPR019787">
    <property type="entry name" value="Znf_PHD-finger"/>
</dbReference>
<feature type="binding site" evidence="7">
    <location>
        <position position="862"/>
    </location>
    <ligand>
        <name>Zn(2+)</name>
        <dbReference type="ChEBI" id="CHEBI:29105"/>
        <label>2</label>
    </ligand>
</feature>
<keyword evidence="3 7" id="KW-0479">Metal-binding</keyword>
<feature type="compositionally biased region" description="Polar residues" evidence="9">
    <location>
        <begin position="588"/>
        <end position="609"/>
    </location>
</feature>
<comment type="similarity">
    <text evidence="2">Belongs to the ING family.</text>
</comment>
<feature type="binding site" evidence="7">
    <location>
        <position position="833"/>
    </location>
    <ligand>
        <name>Zn(2+)</name>
        <dbReference type="ChEBI" id="CHEBI:29105"/>
        <label>2</label>
    </ligand>
</feature>
<feature type="compositionally biased region" description="Low complexity" evidence="9">
    <location>
        <begin position="673"/>
        <end position="686"/>
    </location>
</feature>
<feature type="region of interest" description="Disordered" evidence="9">
    <location>
        <begin position="474"/>
        <end position="494"/>
    </location>
</feature>
<dbReference type="Gene3D" id="3.30.40.10">
    <property type="entry name" value="Zinc/RING finger domain, C3HC4 (zinc finger)"/>
    <property type="match status" value="1"/>
</dbReference>
<keyword evidence="6" id="KW-0539">Nucleus</keyword>
<feature type="compositionally biased region" description="Basic residues" evidence="9">
    <location>
        <begin position="318"/>
        <end position="327"/>
    </location>
</feature>
<keyword evidence="12" id="KW-1185">Reference proteome</keyword>
<feature type="compositionally biased region" description="Low complexity" evidence="9">
    <location>
        <begin position="610"/>
        <end position="624"/>
    </location>
</feature>
<evidence type="ECO:0000256" key="9">
    <source>
        <dbReference type="SAM" id="MobiDB-lite"/>
    </source>
</evidence>
<evidence type="ECO:0000256" key="4">
    <source>
        <dbReference type="ARBA" id="ARBA00022771"/>
    </source>
</evidence>
<feature type="compositionally biased region" description="Polar residues" evidence="9">
    <location>
        <begin position="761"/>
        <end position="770"/>
    </location>
</feature>
<dbReference type="AlphaFoldDB" id="A0A370TYY3"/>
<dbReference type="Gene3D" id="6.10.140.1740">
    <property type="match status" value="1"/>
</dbReference>
<dbReference type="Proteomes" id="UP000254866">
    <property type="component" value="Unassembled WGS sequence"/>
</dbReference>
<dbReference type="PROSITE" id="PS50016">
    <property type="entry name" value="ZF_PHD_2"/>
    <property type="match status" value="1"/>
</dbReference>
<feature type="binding site" evidence="7">
    <location>
        <position position="838"/>
    </location>
    <ligand>
        <name>Zn(2+)</name>
        <dbReference type="ChEBI" id="CHEBI:29105"/>
        <label>2</label>
    </ligand>
</feature>
<evidence type="ECO:0000256" key="3">
    <source>
        <dbReference type="ARBA" id="ARBA00022723"/>
    </source>
</evidence>
<dbReference type="RefSeq" id="XP_031873392.1">
    <property type="nucleotide sequence ID" value="XM_032009338.1"/>
</dbReference>
<feature type="binding site" evidence="7">
    <location>
        <position position="844"/>
    </location>
    <ligand>
        <name>Zn(2+)</name>
        <dbReference type="ChEBI" id="CHEBI:29105"/>
        <label>1</label>
    </ligand>
</feature>